<reference evidence="2" key="2">
    <citation type="journal article" date="2021" name="PeerJ">
        <title>Extensive microbial diversity within the chicken gut microbiome revealed by metagenomics and culture.</title>
        <authorList>
            <person name="Gilroy R."/>
            <person name="Ravi A."/>
            <person name="Getino M."/>
            <person name="Pursley I."/>
            <person name="Horton D.L."/>
            <person name="Alikhan N.F."/>
            <person name="Baker D."/>
            <person name="Gharbi K."/>
            <person name="Hall N."/>
            <person name="Watson M."/>
            <person name="Adriaenssens E.M."/>
            <person name="Foster-Nyarko E."/>
            <person name="Jarju S."/>
            <person name="Secka A."/>
            <person name="Antonio M."/>
            <person name="Oren A."/>
            <person name="Chaudhuri R.R."/>
            <person name="La Ragione R."/>
            <person name="Hildebrand F."/>
            <person name="Pallen M.J."/>
        </authorList>
    </citation>
    <scope>NUCLEOTIDE SEQUENCE</scope>
    <source>
        <strain evidence="2">B1-8020</strain>
    </source>
</reference>
<feature type="chain" id="PRO_5038438489" evidence="1">
    <location>
        <begin position="21"/>
        <end position="220"/>
    </location>
</feature>
<organism evidence="2 3">
    <name type="scientific">Candidatus Merdivivens pullicola</name>
    <dbReference type="NCBI Taxonomy" id="2840872"/>
    <lineage>
        <taxon>Bacteria</taxon>
        <taxon>Pseudomonadati</taxon>
        <taxon>Bacteroidota</taxon>
        <taxon>Bacteroidia</taxon>
        <taxon>Bacteroidales</taxon>
        <taxon>Muribaculaceae</taxon>
        <taxon>Muribaculaceae incertae sedis</taxon>
        <taxon>Candidatus Merdivivens</taxon>
    </lineage>
</organism>
<reference evidence="2" key="1">
    <citation type="submission" date="2020-10" db="EMBL/GenBank/DDBJ databases">
        <authorList>
            <person name="Gilroy R."/>
        </authorList>
    </citation>
    <scope>NUCLEOTIDE SEQUENCE</scope>
    <source>
        <strain evidence="2">B1-8020</strain>
    </source>
</reference>
<sequence>MKKALLTIFVLALAASAGYAQTEKGSMYISGNIGINGGSSVSVTNSGNNEVTTKSPRTFSLYLAPQFGYFFADGWEVSGKLGYDLARTNNGTTFDGDNLYNFNHLFTITPGISYHLRLADRFYYTPGFDLSLGFGVSKTQESKDVTRKNYGITAFSMSLSVFAFEFLPSEHFGITLSAGDLTYALESHRNKGNNITTTNTTNDVNFDINMGALIGFRYYF</sequence>
<dbReference type="EMBL" id="JADIMA010000032">
    <property type="protein sequence ID" value="MBO8472620.1"/>
    <property type="molecule type" value="Genomic_DNA"/>
</dbReference>
<proteinExistence type="predicted"/>
<evidence type="ECO:0000256" key="1">
    <source>
        <dbReference type="SAM" id="SignalP"/>
    </source>
</evidence>
<evidence type="ECO:0000313" key="3">
    <source>
        <dbReference type="Proteomes" id="UP000823604"/>
    </source>
</evidence>
<evidence type="ECO:0000313" key="2">
    <source>
        <dbReference type="EMBL" id="MBO8472620.1"/>
    </source>
</evidence>
<accession>A0A9D9II62</accession>
<protein>
    <submittedName>
        <fullName evidence="2">Outer membrane beta-barrel protein</fullName>
    </submittedName>
</protein>
<dbReference type="Proteomes" id="UP000823604">
    <property type="component" value="Unassembled WGS sequence"/>
</dbReference>
<name>A0A9D9II62_9BACT</name>
<feature type="signal peptide" evidence="1">
    <location>
        <begin position="1"/>
        <end position="20"/>
    </location>
</feature>
<dbReference type="AlphaFoldDB" id="A0A9D9II62"/>
<comment type="caution">
    <text evidence="2">The sequence shown here is derived from an EMBL/GenBank/DDBJ whole genome shotgun (WGS) entry which is preliminary data.</text>
</comment>
<keyword evidence="1" id="KW-0732">Signal</keyword>
<gene>
    <name evidence="2" type="ORF">IAB81_03195</name>
</gene>